<proteinExistence type="predicted"/>
<evidence type="ECO:0000313" key="2">
    <source>
        <dbReference type="EMBL" id="GBR09220.1"/>
    </source>
</evidence>
<dbReference type="InterPro" id="IPR016884">
    <property type="entry name" value="UCP028438"/>
</dbReference>
<name>A0ABQ0Q8R1_9PROT</name>
<dbReference type="EMBL" id="BAQW01000003">
    <property type="protein sequence ID" value="GBR09220.1"/>
    <property type="molecule type" value="Genomic_DNA"/>
</dbReference>
<gene>
    <name evidence="2" type="ORF">AA0228_0604</name>
</gene>
<accession>A0ABQ0Q8R1</accession>
<evidence type="ECO:0000256" key="1">
    <source>
        <dbReference type="SAM" id="Phobius"/>
    </source>
</evidence>
<evidence type="ECO:0000313" key="3">
    <source>
        <dbReference type="Proteomes" id="UP001061070"/>
    </source>
</evidence>
<comment type="caution">
    <text evidence="2">The sequence shown here is derived from an EMBL/GenBank/DDBJ whole genome shotgun (WGS) entry which is preliminary data.</text>
</comment>
<sequence>MATLYDEEGLVLQATDGKALLDTGPLPGSVDDFTARLRALLPVGWFPSPPQGLEEEEAPVLVAILTGFATVLTGIWVLMEECRSQIRLTTMSGAFLDMLAADYFGVDGLPRRASEGDRDYRARIVNSLVAPRNTRQAVRDALVAVTGVEPVIIEPLNAADCHAQASLASPSCGGGVGYGCAGLRYGSQSGGQFFLETALGQASDTQVIYQVIERTAAGGVTGWVRVEQ</sequence>
<keyword evidence="1" id="KW-1133">Transmembrane helix</keyword>
<keyword evidence="3" id="KW-1185">Reference proteome</keyword>
<keyword evidence="1" id="KW-0472">Membrane</keyword>
<reference evidence="2" key="1">
    <citation type="submission" date="2013-04" db="EMBL/GenBank/DDBJ databases">
        <title>The genome sequencing project of 58 acetic acid bacteria.</title>
        <authorList>
            <person name="Okamoto-Kainuma A."/>
            <person name="Ishikawa M."/>
            <person name="Umino S."/>
            <person name="Koizumi Y."/>
            <person name="Shiwa Y."/>
            <person name="Yoshikawa H."/>
            <person name="Matsutani M."/>
            <person name="Matsushita K."/>
        </authorList>
    </citation>
    <scope>NUCLEOTIDE SEQUENCE</scope>
    <source>
        <strain evidence="2">NRIC 0228</strain>
    </source>
</reference>
<feature type="transmembrane region" description="Helical" evidence="1">
    <location>
        <begin position="58"/>
        <end position="79"/>
    </location>
</feature>
<dbReference type="RefSeq" id="WP_099183100.1">
    <property type="nucleotide sequence ID" value="NZ_BAQW01000003.1"/>
</dbReference>
<dbReference type="Proteomes" id="UP001061070">
    <property type="component" value="Unassembled WGS sequence"/>
</dbReference>
<dbReference type="PIRSF" id="PIRSF028438">
    <property type="entry name" value="UCP028438"/>
    <property type="match status" value="1"/>
</dbReference>
<organism evidence="2 3">
    <name type="scientific">Gluconobacter frateurii NRIC 0228</name>
    <dbReference type="NCBI Taxonomy" id="1307946"/>
    <lineage>
        <taxon>Bacteria</taxon>
        <taxon>Pseudomonadati</taxon>
        <taxon>Pseudomonadota</taxon>
        <taxon>Alphaproteobacteria</taxon>
        <taxon>Acetobacterales</taxon>
        <taxon>Acetobacteraceae</taxon>
        <taxon>Gluconobacter</taxon>
    </lineage>
</organism>
<protein>
    <submittedName>
        <fullName evidence="2">Uncharacterized protein</fullName>
    </submittedName>
</protein>
<keyword evidence="1" id="KW-0812">Transmembrane</keyword>